<protein>
    <submittedName>
        <fullName evidence="1">Uncharacterized protein</fullName>
    </submittedName>
</protein>
<evidence type="ECO:0000313" key="1">
    <source>
        <dbReference type="EMBL" id="BFH72655.1"/>
    </source>
</evidence>
<name>A0AAT9GP27_9CREN</name>
<dbReference type="KEGG" id="sjv:SJAV_05990"/>
<dbReference type="EMBL" id="AP031322">
    <property type="protein sequence ID" value="BFH72655.1"/>
    <property type="molecule type" value="Genomic_DNA"/>
</dbReference>
<organism evidence="1">
    <name type="scientific">Sulfurisphaera javensis</name>
    <dbReference type="NCBI Taxonomy" id="2049879"/>
    <lineage>
        <taxon>Archaea</taxon>
        <taxon>Thermoproteota</taxon>
        <taxon>Thermoprotei</taxon>
        <taxon>Sulfolobales</taxon>
        <taxon>Sulfolobaceae</taxon>
        <taxon>Sulfurisphaera</taxon>
    </lineage>
</organism>
<dbReference type="AlphaFoldDB" id="A0AAT9GP27"/>
<sequence length="52" mass="6157">MLINRGLKMTTSYLIEYKFKYRTKSDRYLRISGNPLGSNILRSDKPLSKYIL</sequence>
<reference evidence="1" key="1">
    <citation type="submission" date="2024-03" db="EMBL/GenBank/DDBJ databases">
        <title>Complete genome sequence of Sulfurisphaera javensis strain KD-1.</title>
        <authorList>
            <person name="Sakai H."/>
            <person name="Nur N."/>
            <person name="Suwanto A."/>
            <person name="Kurosawa N."/>
        </authorList>
    </citation>
    <scope>NUCLEOTIDE SEQUENCE</scope>
    <source>
        <strain evidence="1">KD-1</strain>
    </source>
</reference>
<gene>
    <name evidence="1" type="ORF">SJAV_05990</name>
</gene>
<accession>A0AAT9GP27</accession>
<proteinExistence type="predicted"/>